<organism evidence="1 2">
    <name type="scientific">Flavivirga eckloniae</name>
    <dbReference type="NCBI Taxonomy" id="1803846"/>
    <lineage>
        <taxon>Bacteria</taxon>
        <taxon>Pseudomonadati</taxon>
        <taxon>Bacteroidota</taxon>
        <taxon>Flavobacteriia</taxon>
        <taxon>Flavobacteriales</taxon>
        <taxon>Flavobacteriaceae</taxon>
        <taxon>Flavivirga</taxon>
    </lineage>
</organism>
<reference evidence="1 2" key="1">
    <citation type="submission" date="2018-01" db="EMBL/GenBank/DDBJ databases">
        <title>Complete genome sequence of Flavivirga eckloniae ECD14 isolated from seaweed Ecklonia cava.</title>
        <authorList>
            <person name="Lee J.H."/>
            <person name="Baik K.S."/>
            <person name="Seong C.N."/>
        </authorList>
    </citation>
    <scope>NUCLEOTIDE SEQUENCE [LARGE SCALE GENOMIC DNA]</scope>
    <source>
        <strain evidence="1 2">ECD14</strain>
    </source>
</reference>
<dbReference type="EMBL" id="CP025791">
    <property type="protein sequence ID" value="AUP78096.1"/>
    <property type="molecule type" value="Genomic_DNA"/>
</dbReference>
<dbReference type="AlphaFoldDB" id="A0A2K9PM38"/>
<dbReference type="Proteomes" id="UP000235826">
    <property type="component" value="Chromosome"/>
</dbReference>
<keyword evidence="2" id="KW-1185">Reference proteome</keyword>
<accession>A0A2K9PM38</accession>
<evidence type="ECO:0000313" key="1">
    <source>
        <dbReference type="EMBL" id="AUP78096.1"/>
    </source>
</evidence>
<evidence type="ECO:0000313" key="2">
    <source>
        <dbReference type="Proteomes" id="UP000235826"/>
    </source>
</evidence>
<dbReference type="OrthoDB" id="1159300at2"/>
<name>A0A2K9PM38_9FLAO</name>
<sequence length="267" mass="31116">MKYILKSLTLLFIFMLFINGKTHQKNSSMHIVRGLKPTISEYTVLEQDFIMKIANKLKSNGFPLNQLTRVHLKNRIHTKKDYYTYNEVTFLINPGVYKQGEFNSGIENIGIGWEDPSMIRTPDGGIEFEVGRKVKYTDLVMDLFRLKDSYSSYTLLKDHDNILEKINEVLISNEIEDIKYFTSKGILELIKNYHISITAHQEKEEVYEMEIRKLDHGLINPKHFNALIKQYRLLINLNTLTIEVLNSFDPTFFPTPAIDPSSPFTKE</sequence>
<proteinExistence type="predicted"/>
<dbReference type="RefSeq" id="WP_102754754.1">
    <property type="nucleotide sequence ID" value="NZ_CP025791.1"/>
</dbReference>
<dbReference type="KEGG" id="fek:C1H87_04945"/>
<protein>
    <submittedName>
        <fullName evidence="1">Uncharacterized protein</fullName>
    </submittedName>
</protein>
<gene>
    <name evidence="1" type="ORF">C1H87_04945</name>
</gene>